<dbReference type="PANTHER" id="PTHR30576:SF0">
    <property type="entry name" value="UNDECAPRENYL-PHOSPHATE N-ACETYLGALACTOSAMINYL 1-PHOSPHATE TRANSFERASE-RELATED"/>
    <property type="match status" value="1"/>
</dbReference>
<dbReference type="PANTHER" id="PTHR30576">
    <property type="entry name" value="COLANIC BIOSYNTHESIS UDP-GLUCOSE LIPID CARRIER TRANSFERASE"/>
    <property type="match status" value="1"/>
</dbReference>
<evidence type="ECO:0000313" key="4">
    <source>
        <dbReference type="EMBL" id="QEL17215.1"/>
    </source>
</evidence>
<comment type="similarity">
    <text evidence="1">Belongs to the bacterial sugar transferase family.</text>
</comment>
<feature type="compositionally biased region" description="Pro residues" evidence="2">
    <location>
        <begin position="1"/>
        <end position="12"/>
    </location>
</feature>
<evidence type="ECO:0000259" key="3">
    <source>
        <dbReference type="Pfam" id="PF02397"/>
    </source>
</evidence>
<dbReference type="KEGG" id="lrs:PX52LOC_04198"/>
<reference evidence="5" key="1">
    <citation type="submission" date="2019-08" db="EMBL/GenBank/DDBJ databases">
        <title>Limnoglobus roseus gen. nov., sp. nov., a novel freshwater planctomycete with a giant genome from the family Gemmataceae.</title>
        <authorList>
            <person name="Kulichevskaya I.S."/>
            <person name="Naumoff D.G."/>
            <person name="Miroshnikov K."/>
            <person name="Ivanova A."/>
            <person name="Philippov D.A."/>
            <person name="Hakobyan A."/>
            <person name="Rijpstra I.C."/>
            <person name="Sinninghe Damste J.S."/>
            <person name="Liesack W."/>
            <person name="Dedysh S.N."/>
        </authorList>
    </citation>
    <scope>NUCLEOTIDE SEQUENCE [LARGE SCALE GENOMIC DNA]</scope>
    <source>
        <strain evidence="5">PX52</strain>
    </source>
</reference>
<dbReference type="Pfam" id="PF02397">
    <property type="entry name" value="Bac_transf"/>
    <property type="match status" value="1"/>
</dbReference>
<sequence length="279" mass="31402">MALTPLPEPLRPTVPESSSASRSQPGWPEVELFDAVVTVQIDPVVSWYSATKSVIDWFTALALLVPALPLIGVCWLAVRLTSPGPGFYLQSRLGRGGREYRIIKLRTMAHKAEEKTGGAKWSTKGDMRITRLGAFLRKTHFDELPQLFNVLMGQMSLVGPRPERKSIIDKLELEKHVPGYAHRLLVKPGVTGLAQVQLPADEDINSVKHKVVYDLYYIENYSLWLDLRLMLCTVFKAAGLHPRWAQRVFWLPHRDTVAEVFQSNLTPSPLEQSSNLQPV</sequence>
<evidence type="ECO:0000256" key="2">
    <source>
        <dbReference type="SAM" id="MobiDB-lite"/>
    </source>
</evidence>
<feature type="domain" description="Bacterial sugar transferase" evidence="3">
    <location>
        <begin position="52"/>
        <end position="236"/>
    </location>
</feature>
<dbReference type="AlphaFoldDB" id="A0A5C1AF76"/>
<name>A0A5C1AF76_9BACT</name>
<keyword evidence="4" id="KW-0808">Transferase</keyword>
<dbReference type="GO" id="GO:0016780">
    <property type="term" value="F:phosphotransferase activity, for other substituted phosphate groups"/>
    <property type="evidence" value="ECO:0007669"/>
    <property type="project" value="TreeGrafter"/>
</dbReference>
<feature type="compositionally biased region" description="Polar residues" evidence="2">
    <location>
        <begin position="15"/>
        <end position="24"/>
    </location>
</feature>
<dbReference type="Proteomes" id="UP000324974">
    <property type="component" value="Chromosome"/>
</dbReference>
<dbReference type="RefSeq" id="WP_168219111.1">
    <property type="nucleotide sequence ID" value="NZ_CP042425.1"/>
</dbReference>
<evidence type="ECO:0000256" key="1">
    <source>
        <dbReference type="ARBA" id="ARBA00006464"/>
    </source>
</evidence>
<evidence type="ECO:0000313" key="5">
    <source>
        <dbReference type="Proteomes" id="UP000324974"/>
    </source>
</evidence>
<feature type="region of interest" description="Disordered" evidence="2">
    <location>
        <begin position="1"/>
        <end position="26"/>
    </location>
</feature>
<dbReference type="EMBL" id="CP042425">
    <property type="protein sequence ID" value="QEL17215.1"/>
    <property type="molecule type" value="Genomic_DNA"/>
</dbReference>
<protein>
    <submittedName>
        <fullName evidence="4">Putative glycosyltransferase</fullName>
    </submittedName>
</protein>
<keyword evidence="5" id="KW-1185">Reference proteome</keyword>
<accession>A0A5C1AF76</accession>
<organism evidence="4 5">
    <name type="scientific">Limnoglobus roseus</name>
    <dbReference type="NCBI Taxonomy" id="2598579"/>
    <lineage>
        <taxon>Bacteria</taxon>
        <taxon>Pseudomonadati</taxon>
        <taxon>Planctomycetota</taxon>
        <taxon>Planctomycetia</taxon>
        <taxon>Gemmatales</taxon>
        <taxon>Gemmataceae</taxon>
        <taxon>Limnoglobus</taxon>
    </lineage>
</organism>
<gene>
    <name evidence="4" type="ORF">PX52LOC_04198</name>
</gene>
<dbReference type="InterPro" id="IPR003362">
    <property type="entry name" value="Bact_transf"/>
</dbReference>
<proteinExistence type="inferred from homology"/>